<keyword evidence="2" id="KW-0813">Transport</keyword>
<accession>A0ABP0LJD1</accession>
<evidence type="ECO:0000256" key="5">
    <source>
        <dbReference type="ARBA" id="ARBA00023136"/>
    </source>
</evidence>
<keyword evidence="8" id="KW-1185">Reference proteome</keyword>
<evidence type="ECO:0000313" key="8">
    <source>
        <dbReference type="Proteomes" id="UP001642464"/>
    </source>
</evidence>
<evidence type="ECO:0000313" key="7">
    <source>
        <dbReference type="EMBL" id="CAK9039296.1"/>
    </source>
</evidence>
<feature type="transmembrane region" description="Helical" evidence="6">
    <location>
        <begin position="603"/>
        <end position="627"/>
    </location>
</feature>
<evidence type="ECO:0000256" key="2">
    <source>
        <dbReference type="ARBA" id="ARBA00022448"/>
    </source>
</evidence>
<name>A0ABP0LJD1_9DINO</name>
<feature type="transmembrane region" description="Helical" evidence="6">
    <location>
        <begin position="577"/>
        <end position="597"/>
    </location>
</feature>
<dbReference type="PRINTS" id="PR00447">
    <property type="entry name" value="NATRESASSCMP"/>
</dbReference>
<organism evidence="7 8">
    <name type="scientific">Durusdinium trenchii</name>
    <dbReference type="NCBI Taxonomy" id="1381693"/>
    <lineage>
        <taxon>Eukaryota</taxon>
        <taxon>Sar</taxon>
        <taxon>Alveolata</taxon>
        <taxon>Dinophyceae</taxon>
        <taxon>Suessiales</taxon>
        <taxon>Symbiodiniaceae</taxon>
        <taxon>Durusdinium</taxon>
    </lineage>
</organism>
<comment type="subcellular location">
    <subcellularLocation>
        <location evidence="1">Membrane</location>
        <topology evidence="1">Multi-pass membrane protein</topology>
    </subcellularLocation>
</comment>
<dbReference type="Pfam" id="PF13432">
    <property type="entry name" value="TPR_16"/>
    <property type="match status" value="1"/>
</dbReference>
<evidence type="ECO:0000256" key="1">
    <source>
        <dbReference type="ARBA" id="ARBA00004141"/>
    </source>
</evidence>
<dbReference type="PANTHER" id="PTHR11706:SF33">
    <property type="entry name" value="NATURAL RESISTANCE-ASSOCIATED MACROPHAGE PROTEIN 2"/>
    <property type="match status" value="1"/>
</dbReference>
<dbReference type="Pfam" id="PF01566">
    <property type="entry name" value="Nramp"/>
    <property type="match status" value="1"/>
</dbReference>
<gene>
    <name evidence="7" type="ORF">SCF082_LOCUS22974</name>
</gene>
<proteinExistence type="predicted"/>
<feature type="transmembrane region" description="Helical" evidence="6">
    <location>
        <begin position="639"/>
        <end position="661"/>
    </location>
</feature>
<evidence type="ECO:0000256" key="6">
    <source>
        <dbReference type="SAM" id="Phobius"/>
    </source>
</evidence>
<sequence length="667" mass="68923">MLILPACGTTQGSTAADSGDNQYREAIDVFTSPASDEGMDPIAAAAFWGTRYNTNQSDPNVAVKFSSALRKIGSTDEAVGVMQKASGSFPDNADVSLEYGKVLVNAGRAFEAVRHLENATAQKPGDWRALSAYGVALDQIGEHESARKKYNEALMIAPGAVTVINNKGLSYAMAGDLTMARKNLREASGRAGSDARIRQNLALVMALSGEMREAERLARSDLPPQVADNNIDFFRQLMNQPAYWGEYAASNVDVPDFDDALSMLKRFRSIGPGALTAAAFIGPGTVTTATVAGATYGYALVWALVFATIAAIILQETAARLGVAGRLGLGEAIKHAVSDTPFLKWGAISLIIAALFIGNAAYEGGNIAGAVLGLEAAFSDNAPRAVYTGVIIAIAGAVLLFGGYRTIERVLIGAVLIMTVAFTIALFAVGPDWGALAKGALAPTIPASALPVVIGLIGTTIVPYNLFLHAAAARKRWPDAAHLSDARFDARLSIGVGGLVSILVLSTAAASLFSQGLTVSNAGDMARQLEPAFGAGAKYLLAAGLFAAGLSSAITAPLATGFAGAELFGFESDPKALPFRLIAGAILTVGAVVALTGVRPVEIILLAQFANGLLLPIIAAFLLFAANKKSLLGDYVNSVSANVAGGVVVLITAGLGLRAILRALGVL</sequence>
<keyword evidence="5 6" id="KW-0472">Membrane</keyword>
<evidence type="ECO:0000256" key="4">
    <source>
        <dbReference type="ARBA" id="ARBA00022989"/>
    </source>
</evidence>
<dbReference type="Gene3D" id="1.25.40.10">
    <property type="entry name" value="Tetratricopeptide repeat domain"/>
    <property type="match status" value="1"/>
</dbReference>
<feature type="transmembrane region" description="Helical" evidence="6">
    <location>
        <begin position="492"/>
        <end position="513"/>
    </location>
</feature>
<feature type="transmembrane region" description="Helical" evidence="6">
    <location>
        <begin position="382"/>
        <end position="403"/>
    </location>
</feature>
<comment type="caution">
    <text evidence="7">The sequence shown here is derived from an EMBL/GenBank/DDBJ whole genome shotgun (WGS) entry which is preliminary data.</text>
</comment>
<dbReference type="PANTHER" id="PTHR11706">
    <property type="entry name" value="SOLUTE CARRIER PROTEIN FAMILY 11 MEMBER"/>
    <property type="match status" value="1"/>
</dbReference>
<feature type="transmembrane region" description="Helical" evidence="6">
    <location>
        <begin position="539"/>
        <end position="565"/>
    </location>
</feature>
<keyword evidence="4 6" id="KW-1133">Transmembrane helix</keyword>
<protein>
    <submittedName>
        <fullName evidence="7">Divalent metal cation transporter MntH</fullName>
    </submittedName>
</protein>
<feature type="transmembrane region" description="Helical" evidence="6">
    <location>
        <begin position="342"/>
        <end position="362"/>
    </location>
</feature>
<keyword evidence="3 6" id="KW-0812">Transmembrane</keyword>
<dbReference type="EMBL" id="CAXAMM010016668">
    <property type="protein sequence ID" value="CAK9039296.1"/>
    <property type="molecule type" value="Genomic_DNA"/>
</dbReference>
<feature type="transmembrane region" description="Helical" evidence="6">
    <location>
        <begin position="300"/>
        <end position="321"/>
    </location>
</feature>
<dbReference type="SUPFAM" id="SSF48452">
    <property type="entry name" value="TPR-like"/>
    <property type="match status" value="1"/>
</dbReference>
<evidence type="ECO:0000256" key="3">
    <source>
        <dbReference type="ARBA" id="ARBA00022692"/>
    </source>
</evidence>
<dbReference type="InterPro" id="IPR001046">
    <property type="entry name" value="NRAMP_fam"/>
</dbReference>
<reference evidence="7 8" key="1">
    <citation type="submission" date="2024-02" db="EMBL/GenBank/DDBJ databases">
        <authorList>
            <person name="Chen Y."/>
            <person name="Shah S."/>
            <person name="Dougan E. K."/>
            <person name="Thang M."/>
            <person name="Chan C."/>
        </authorList>
    </citation>
    <scope>NUCLEOTIDE SEQUENCE [LARGE SCALE GENOMIC DNA]</scope>
</reference>
<feature type="transmembrane region" description="Helical" evidence="6">
    <location>
        <begin position="410"/>
        <end position="429"/>
    </location>
</feature>
<feature type="transmembrane region" description="Helical" evidence="6">
    <location>
        <begin position="273"/>
        <end position="294"/>
    </location>
</feature>
<feature type="transmembrane region" description="Helical" evidence="6">
    <location>
        <begin position="449"/>
        <end position="471"/>
    </location>
</feature>
<dbReference type="InterPro" id="IPR011990">
    <property type="entry name" value="TPR-like_helical_dom_sf"/>
</dbReference>
<dbReference type="NCBIfam" id="NF037982">
    <property type="entry name" value="Nramp_1"/>
    <property type="match status" value="1"/>
</dbReference>
<dbReference type="Proteomes" id="UP001642464">
    <property type="component" value="Unassembled WGS sequence"/>
</dbReference>